<reference evidence="1 2" key="1">
    <citation type="submission" date="2015-12" db="EMBL/GenBank/DDBJ databases">
        <title>Haloprofundus marisrubri gen. nov., sp. nov., an extremely halophilic archaeon isolated from the Discovery deep brine-seawater interface in the Red Sea.</title>
        <authorList>
            <person name="Zhang G."/>
            <person name="Stingl U."/>
            <person name="Rashid M."/>
        </authorList>
    </citation>
    <scope>NUCLEOTIDE SEQUENCE [LARGE SCALE GENOMIC DNA]</scope>
    <source>
        <strain evidence="1 2">SB9</strain>
    </source>
</reference>
<accession>A0A0W1R546</accession>
<dbReference type="OrthoDB" id="146450at2157"/>
<dbReference type="RefSeq" id="WP_058582783.1">
    <property type="nucleotide sequence ID" value="NZ_LOPU01000030.1"/>
</dbReference>
<evidence type="ECO:0000313" key="2">
    <source>
        <dbReference type="Proteomes" id="UP000054387"/>
    </source>
</evidence>
<dbReference type="Proteomes" id="UP000054387">
    <property type="component" value="Unassembled WGS sequence"/>
</dbReference>
<sequence>MPTKVDELRELFARLSSQTTFTERQQSSHHPTPTERTLHEALRRTVGEMRAEYGFVTSLDDAGLASLVRGFYAGQSDAELAATLGVSRGVVRRARIHLQLLRESDFAGPVDYRALARLVDGGASVGECTAALGVSERAVRRATRILTARRNAQKNGHRYQLEFETLLQEAGLNDEMVATRQADRAVFADVLD</sequence>
<evidence type="ECO:0000313" key="1">
    <source>
        <dbReference type="EMBL" id="KTG08499.1"/>
    </source>
</evidence>
<proteinExistence type="predicted"/>
<keyword evidence="2" id="KW-1185">Reference proteome</keyword>
<name>A0A0W1R546_9EURY</name>
<protein>
    <recommendedName>
        <fullName evidence="3">Conditioned medium-induced protein 4</fullName>
    </recommendedName>
</protein>
<organism evidence="1 2">
    <name type="scientific">Haloprofundus marisrubri</name>
    <dbReference type="NCBI Taxonomy" id="1514971"/>
    <lineage>
        <taxon>Archaea</taxon>
        <taxon>Methanobacteriati</taxon>
        <taxon>Methanobacteriota</taxon>
        <taxon>Stenosarchaea group</taxon>
        <taxon>Halobacteria</taxon>
        <taxon>Halobacteriales</taxon>
        <taxon>Haloferacaceae</taxon>
        <taxon>Haloprofundus</taxon>
    </lineage>
</organism>
<comment type="caution">
    <text evidence="1">The sequence shown here is derived from an EMBL/GenBank/DDBJ whole genome shotgun (WGS) entry which is preliminary data.</text>
</comment>
<evidence type="ECO:0008006" key="3">
    <source>
        <dbReference type="Google" id="ProtNLM"/>
    </source>
</evidence>
<dbReference type="AlphaFoldDB" id="A0A0W1R546"/>
<gene>
    <name evidence="1" type="ORF">AUR64_17615</name>
</gene>
<dbReference type="EMBL" id="LOPU01000030">
    <property type="protein sequence ID" value="KTG08499.1"/>
    <property type="molecule type" value="Genomic_DNA"/>
</dbReference>
<dbReference type="STRING" id="1514971.AUR64_17615"/>